<feature type="chain" id="PRO_5029576695" evidence="1">
    <location>
        <begin position="20"/>
        <end position="87"/>
    </location>
</feature>
<keyword evidence="1" id="KW-0732">Signal</keyword>
<protein>
    <submittedName>
        <fullName evidence="2">Secondary ossification center associated regulator of chondrocyte maturation</fullName>
    </submittedName>
</protein>
<organism evidence="2 3">
    <name type="scientific">Rousettus aegyptiacus</name>
    <name type="common">Egyptian fruit bat</name>
    <name type="synonym">Pteropus aegyptiacus</name>
    <dbReference type="NCBI Taxonomy" id="9407"/>
    <lineage>
        <taxon>Eukaryota</taxon>
        <taxon>Metazoa</taxon>
        <taxon>Chordata</taxon>
        <taxon>Craniata</taxon>
        <taxon>Vertebrata</taxon>
        <taxon>Euteleostomi</taxon>
        <taxon>Mammalia</taxon>
        <taxon>Eutheria</taxon>
        <taxon>Laurasiatheria</taxon>
        <taxon>Chiroptera</taxon>
        <taxon>Yinpterochiroptera</taxon>
        <taxon>Pteropodoidea</taxon>
        <taxon>Pteropodidae</taxon>
        <taxon>Rousettinae</taxon>
        <taxon>Rousettus</taxon>
    </lineage>
</organism>
<proteinExistence type="predicted"/>
<accession>A0A7J8JLX1</accession>
<evidence type="ECO:0000313" key="3">
    <source>
        <dbReference type="Proteomes" id="UP000593571"/>
    </source>
</evidence>
<gene>
    <name evidence="2" type="ORF">HJG63_018163</name>
</gene>
<dbReference type="AlphaFoldDB" id="A0A7J8JLX1"/>
<sequence length="87" mass="8769">MAFGLALRMALLLLSGVLAPAVLTGKGAPLALLPPASKDQGAPWARFSNALGRQPFPGRGAAIAVTLRGTPMRQMAATGMTASRVGG</sequence>
<evidence type="ECO:0000313" key="2">
    <source>
        <dbReference type="EMBL" id="KAF6497877.1"/>
    </source>
</evidence>
<reference evidence="2 3" key="1">
    <citation type="journal article" date="2020" name="Nature">
        <title>Six reference-quality genomes reveal evolution of bat adaptations.</title>
        <authorList>
            <person name="Jebb D."/>
            <person name="Huang Z."/>
            <person name="Pippel M."/>
            <person name="Hughes G.M."/>
            <person name="Lavrichenko K."/>
            <person name="Devanna P."/>
            <person name="Winkler S."/>
            <person name="Jermiin L.S."/>
            <person name="Skirmuntt E.C."/>
            <person name="Katzourakis A."/>
            <person name="Burkitt-Gray L."/>
            <person name="Ray D.A."/>
            <person name="Sullivan K.A.M."/>
            <person name="Roscito J.G."/>
            <person name="Kirilenko B.M."/>
            <person name="Davalos L.M."/>
            <person name="Corthals A.P."/>
            <person name="Power M.L."/>
            <person name="Jones G."/>
            <person name="Ransome R.D."/>
            <person name="Dechmann D.K.N."/>
            <person name="Locatelli A.G."/>
            <person name="Puechmaille S.J."/>
            <person name="Fedrigo O."/>
            <person name="Jarvis E.D."/>
            <person name="Hiller M."/>
            <person name="Vernes S.C."/>
            <person name="Myers E.W."/>
            <person name="Teeling E.C."/>
        </authorList>
    </citation>
    <scope>NUCLEOTIDE SEQUENCE [LARGE SCALE GENOMIC DNA]</scope>
    <source>
        <strain evidence="2">MRouAeg1</strain>
        <tissue evidence="2">Muscle</tissue>
    </source>
</reference>
<comment type="caution">
    <text evidence="2">The sequence shown here is derived from an EMBL/GenBank/DDBJ whole genome shotgun (WGS) entry which is preliminary data.</text>
</comment>
<keyword evidence="3" id="KW-1185">Reference proteome</keyword>
<evidence type="ECO:0000256" key="1">
    <source>
        <dbReference type="SAM" id="SignalP"/>
    </source>
</evidence>
<dbReference type="EMBL" id="JACASE010000002">
    <property type="protein sequence ID" value="KAF6497877.1"/>
    <property type="molecule type" value="Genomic_DNA"/>
</dbReference>
<feature type="signal peptide" evidence="1">
    <location>
        <begin position="1"/>
        <end position="19"/>
    </location>
</feature>
<dbReference type="Proteomes" id="UP000593571">
    <property type="component" value="Unassembled WGS sequence"/>
</dbReference>
<name>A0A7J8JLX1_ROUAE</name>